<protein>
    <submittedName>
        <fullName evidence="2">ROK family protein</fullName>
    </submittedName>
</protein>
<proteinExistence type="inferred from homology"/>
<dbReference type="EMBL" id="VWPK01000003">
    <property type="protein sequence ID" value="KAA5614105.1"/>
    <property type="molecule type" value="Genomic_DNA"/>
</dbReference>
<dbReference type="InterPro" id="IPR000600">
    <property type="entry name" value="ROK"/>
</dbReference>
<organism evidence="2 3">
    <name type="scientific">Rhodovastum atsumiense</name>
    <dbReference type="NCBI Taxonomy" id="504468"/>
    <lineage>
        <taxon>Bacteria</taxon>
        <taxon>Pseudomonadati</taxon>
        <taxon>Pseudomonadota</taxon>
        <taxon>Alphaproteobacteria</taxon>
        <taxon>Acetobacterales</taxon>
        <taxon>Acetobacteraceae</taxon>
        <taxon>Rhodovastum</taxon>
    </lineage>
</organism>
<dbReference type="PANTHER" id="PTHR18964:SF149">
    <property type="entry name" value="BIFUNCTIONAL UDP-N-ACETYLGLUCOSAMINE 2-EPIMERASE_N-ACETYLMANNOSAMINE KINASE"/>
    <property type="match status" value="1"/>
</dbReference>
<accession>A0A5M6J376</accession>
<dbReference type="AlphaFoldDB" id="A0A5M6J376"/>
<gene>
    <name evidence="2" type="ORF">F1189_02575</name>
</gene>
<comment type="caution">
    <text evidence="2">The sequence shown here is derived from an EMBL/GenBank/DDBJ whole genome shotgun (WGS) entry which is preliminary data.</text>
</comment>
<dbReference type="OrthoDB" id="9810372at2"/>
<dbReference type="PANTHER" id="PTHR18964">
    <property type="entry name" value="ROK (REPRESSOR, ORF, KINASE) FAMILY"/>
    <property type="match status" value="1"/>
</dbReference>
<evidence type="ECO:0000256" key="1">
    <source>
        <dbReference type="ARBA" id="ARBA00006479"/>
    </source>
</evidence>
<name>A0A5M6J376_9PROT</name>
<evidence type="ECO:0000313" key="2">
    <source>
        <dbReference type="EMBL" id="KAA5614105.1"/>
    </source>
</evidence>
<sequence>MAVFPPLARIAAPVPSRRTRAGAGMTSLPAGGAGDAAMHIGIDLGGTKVEVALTGPRFDAPLLRAREPTEQSGVPALVAQIARLVARARAAAGEAPVTLGVGLPGSIDPERDRVRNCGLPWLDGAPLPALLRAATGLVPVLINDGHAFALSEALLGAGRGHRLVLGLTLGTGAGGGVVIDGALWPGRHGIGGEWGHMCIEAGGRPCYCGRRGCVEQYLSGTALERRYRELGGPVLRLPAIVARAGEDTVAAQVLAEAAGWFGLAVGSLVNLLDPDVIVLGGGLSQLDVLFGEGRAAMARQAMTETLQTLLLPPRLGDSSGVLGAALIGATVGA</sequence>
<keyword evidence="3" id="KW-1185">Reference proteome</keyword>
<dbReference type="Proteomes" id="UP000325255">
    <property type="component" value="Unassembled WGS sequence"/>
</dbReference>
<dbReference type="Gene3D" id="3.30.420.40">
    <property type="match status" value="2"/>
</dbReference>
<dbReference type="InterPro" id="IPR043129">
    <property type="entry name" value="ATPase_NBD"/>
</dbReference>
<reference evidence="2 3" key="1">
    <citation type="submission" date="2019-09" db="EMBL/GenBank/DDBJ databases">
        <title>Genome sequence of Rhodovastum atsumiense, a diverse member of the Acetobacteraceae family of non-sulfur purple photosynthetic bacteria.</title>
        <authorList>
            <person name="Meyer T."/>
            <person name="Kyndt J."/>
        </authorList>
    </citation>
    <scope>NUCLEOTIDE SEQUENCE [LARGE SCALE GENOMIC DNA]</scope>
    <source>
        <strain evidence="2 3">DSM 21279</strain>
    </source>
</reference>
<evidence type="ECO:0000313" key="3">
    <source>
        <dbReference type="Proteomes" id="UP000325255"/>
    </source>
</evidence>
<dbReference type="Pfam" id="PF00480">
    <property type="entry name" value="ROK"/>
    <property type="match status" value="1"/>
</dbReference>
<comment type="similarity">
    <text evidence="1">Belongs to the ROK (NagC/XylR) family.</text>
</comment>
<dbReference type="SUPFAM" id="SSF53067">
    <property type="entry name" value="Actin-like ATPase domain"/>
    <property type="match status" value="1"/>
</dbReference>